<evidence type="ECO:0000313" key="3">
    <source>
        <dbReference type="EnsemblMetazoa" id="SMAR010433-PA"/>
    </source>
</evidence>
<reference evidence="3" key="2">
    <citation type="submission" date="2015-02" db="UniProtKB">
        <authorList>
            <consortium name="EnsemblMetazoa"/>
        </authorList>
    </citation>
    <scope>IDENTIFICATION</scope>
</reference>
<dbReference type="HOGENOM" id="CLU_584393_0_0_1"/>
<evidence type="ECO:0000256" key="1">
    <source>
        <dbReference type="SAM" id="MobiDB-lite"/>
    </source>
</evidence>
<keyword evidence="2" id="KW-1133">Transmembrane helix</keyword>
<dbReference type="EMBL" id="JH431978">
    <property type="status" value="NOT_ANNOTATED_CDS"/>
    <property type="molecule type" value="Genomic_DNA"/>
</dbReference>
<keyword evidence="4" id="KW-1185">Reference proteome</keyword>
<keyword evidence="2" id="KW-0472">Membrane</keyword>
<name>T1J9N6_STRMM</name>
<protein>
    <submittedName>
        <fullName evidence="3">Uncharacterized protein</fullName>
    </submittedName>
</protein>
<reference evidence="4" key="1">
    <citation type="submission" date="2011-05" db="EMBL/GenBank/DDBJ databases">
        <authorList>
            <person name="Richards S.R."/>
            <person name="Qu J."/>
            <person name="Jiang H."/>
            <person name="Jhangiani S.N."/>
            <person name="Agravi P."/>
            <person name="Goodspeed R."/>
            <person name="Gross S."/>
            <person name="Mandapat C."/>
            <person name="Jackson L."/>
            <person name="Mathew T."/>
            <person name="Pu L."/>
            <person name="Thornton R."/>
            <person name="Saada N."/>
            <person name="Wilczek-Boney K.B."/>
            <person name="Lee S."/>
            <person name="Kovar C."/>
            <person name="Wu Y."/>
            <person name="Scherer S.E."/>
            <person name="Worley K.C."/>
            <person name="Muzny D.M."/>
            <person name="Gibbs R."/>
        </authorList>
    </citation>
    <scope>NUCLEOTIDE SEQUENCE</scope>
    <source>
        <strain evidence="4">Brora</strain>
    </source>
</reference>
<feature type="transmembrane region" description="Helical" evidence="2">
    <location>
        <begin position="406"/>
        <end position="432"/>
    </location>
</feature>
<evidence type="ECO:0000256" key="2">
    <source>
        <dbReference type="SAM" id="Phobius"/>
    </source>
</evidence>
<organism evidence="3 4">
    <name type="scientific">Strigamia maritima</name>
    <name type="common">European centipede</name>
    <name type="synonym">Geophilus maritimus</name>
    <dbReference type="NCBI Taxonomy" id="126957"/>
    <lineage>
        <taxon>Eukaryota</taxon>
        <taxon>Metazoa</taxon>
        <taxon>Ecdysozoa</taxon>
        <taxon>Arthropoda</taxon>
        <taxon>Myriapoda</taxon>
        <taxon>Chilopoda</taxon>
        <taxon>Pleurostigmophora</taxon>
        <taxon>Geophilomorpha</taxon>
        <taxon>Linotaeniidae</taxon>
        <taxon>Strigamia</taxon>
    </lineage>
</organism>
<dbReference type="AlphaFoldDB" id="T1J9N6"/>
<accession>T1J9N6</accession>
<dbReference type="EnsemblMetazoa" id="SMAR010433-RA">
    <property type="protein sequence ID" value="SMAR010433-PA"/>
    <property type="gene ID" value="SMAR010433"/>
</dbReference>
<sequence>MKFHLTSKELFLSTADTCRKESGQRSATPFCPASQNIVYEKVSLTKSTTPKIPRFRDPAAVSVLEMNKTRRDRSVGEYVEEKNRLRGGATIVAKLPYSRCLESGTRRQPTGNVRIRKGDTTTKCSSDVASMSSVSSTPRPQLLSLASTRVRATSSSGQSSSEKGCCPYHIRVRKRNTTTDSNGVQDAEVVVTAPRCRCSDGNSIARVHSAISANTSALTNKPPASSRLPHPPKRALSIEDAIIQLSKRSNSPPSEFTGSSSSSSNHKKLVHRTLSTNRITDELRAKLGLTPPHKKGVIPKPSGQLLTPYKRPESFERIMNSHAIGTQTMLGGTNAPTRSFSDSQIDLISKNKIRCTRCLHQCQLDEGTFTCDTCIEVQRVKNAFVIEIFSDNPGGENSKPEQMTCYGVRVGAGLLPVVVMFVSLILCSVVLLSDSVMSSVCGNYCGLPSGLGNSSPRMSVWGWLDPYN</sequence>
<feature type="compositionally biased region" description="Low complexity" evidence="1">
    <location>
        <begin position="249"/>
        <end position="264"/>
    </location>
</feature>
<proteinExistence type="predicted"/>
<dbReference type="Proteomes" id="UP000014500">
    <property type="component" value="Unassembled WGS sequence"/>
</dbReference>
<keyword evidence="2" id="KW-0812">Transmembrane</keyword>
<evidence type="ECO:0000313" key="4">
    <source>
        <dbReference type="Proteomes" id="UP000014500"/>
    </source>
</evidence>
<feature type="region of interest" description="Disordered" evidence="1">
    <location>
        <begin position="246"/>
        <end position="268"/>
    </location>
</feature>